<accession>A0A1V0SFL1</accession>
<evidence type="ECO:0000313" key="1">
    <source>
        <dbReference type="EMBL" id="ARF10505.1"/>
    </source>
</evidence>
<reference evidence="1" key="1">
    <citation type="journal article" date="2017" name="Science">
        <title>Giant viruses with an expanded complement of translation system components.</title>
        <authorList>
            <person name="Schulz F."/>
            <person name="Yutin N."/>
            <person name="Ivanova N.N."/>
            <person name="Ortega D.R."/>
            <person name="Lee T.K."/>
            <person name="Vierheilig J."/>
            <person name="Daims H."/>
            <person name="Horn M."/>
            <person name="Wagner M."/>
            <person name="Jensen G.J."/>
            <person name="Kyrpides N.C."/>
            <person name="Koonin E.V."/>
            <person name="Woyke T."/>
        </authorList>
    </citation>
    <scope>NUCLEOTIDE SEQUENCE</scope>
    <source>
        <strain evidence="1">HKV1</strain>
    </source>
</reference>
<gene>
    <name evidence="1" type="ORF">Hokovirus_2_32</name>
</gene>
<organism evidence="1">
    <name type="scientific">Hokovirus HKV1</name>
    <dbReference type="NCBI Taxonomy" id="1977638"/>
    <lineage>
        <taxon>Viruses</taxon>
        <taxon>Varidnaviria</taxon>
        <taxon>Bamfordvirae</taxon>
        <taxon>Nucleocytoviricota</taxon>
        <taxon>Megaviricetes</taxon>
        <taxon>Imitervirales</taxon>
        <taxon>Mimiviridae</taxon>
        <taxon>Klosneuvirinae</taxon>
        <taxon>Hokovirus</taxon>
    </lineage>
</organism>
<proteinExistence type="predicted"/>
<name>A0A1V0SFL1_9VIRU</name>
<dbReference type="EMBL" id="KY684104">
    <property type="protein sequence ID" value="ARF10505.1"/>
    <property type="molecule type" value="Genomic_DNA"/>
</dbReference>
<sequence>MEFRILKLYANINTFGELKMKCCSDNSTIEKEQLINVYDFILINYDNNCHTIVEPILKSQNYVYYGFIWFGMIVMRGYVNNKFKDNIYADSVSSFNMNFDSCNKISSFWKSHDFLQDKLPCFYYTKFTTDVEDLENYYKITKIDDTRLYYLERKGQLTKAAIK</sequence>
<protein>
    <submittedName>
        <fullName evidence="1">Uncharacterized protein</fullName>
    </submittedName>
</protein>